<dbReference type="EMBL" id="DXBG01000126">
    <property type="protein sequence ID" value="HIZ65298.1"/>
    <property type="molecule type" value="Genomic_DNA"/>
</dbReference>
<evidence type="ECO:0000256" key="1">
    <source>
        <dbReference type="ARBA" id="ARBA00005047"/>
    </source>
</evidence>
<dbReference type="InterPro" id="IPR000807">
    <property type="entry name" value="ImidazoleglycerolP_deHydtase"/>
</dbReference>
<accession>A0A9D2FQT7</accession>
<evidence type="ECO:0000256" key="7">
    <source>
        <dbReference type="RuleBase" id="RU000599"/>
    </source>
</evidence>
<dbReference type="FunFam" id="3.30.230.40:FF:000001">
    <property type="entry name" value="Imidazoleglycerol-phosphate dehydratase HisB"/>
    <property type="match status" value="1"/>
</dbReference>
<protein>
    <recommendedName>
        <fullName evidence="2 6">Imidazoleglycerol-phosphate dehydratase</fullName>
        <shortName evidence="6">IGPD</shortName>
        <ecNumber evidence="6 7">4.2.1.19</ecNumber>
    </recommendedName>
</protein>
<dbReference type="InterPro" id="IPR020565">
    <property type="entry name" value="ImidazoleglycerP_deHydtase_CS"/>
</dbReference>
<reference evidence="8" key="1">
    <citation type="journal article" date="2021" name="PeerJ">
        <title>Extensive microbial diversity within the chicken gut microbiome revealed by metagenomics and culture.</title>
        <authorList>
            <person name="Gilroy R."/>
            <person name="Ravi A."/>
            <person name="Getino M."/>
            <person name="Pursley I."/>
            <person name="Horton D.L."/>
            <person name="Alikhan N.F."/>
            <person name="Baker D."/>
            <person name="Gharbi K."/>
            <person name="Hall N."/>
            <person name="Watson M."/>
            <person name="Adriaenssens E.M."/>
            <person name="Foster-Nyarko E."/>
            <person name="Jarju S."/>
            <person name="Secka A."/>
            <person name="Antonio M."/>
            <person name="Oren A."/>
            <person name="Chaudhuri R.R."/>
            <person name="La Ragione R."/>
            <person name="Hildebrand F."/>
            <person name="Pallen M.J."/>
        </authorList>
    </citation>
    <scope>NUCLEOTIDE SEQUENCE</scope>
    <source>
        <strain evidence="8">1068</strain>
    </source>
</reference>
<comment type="catalytic activity">
    <reaction evidence="6 7">
        <text>D-erythro-1-(imidazol-4-yl)glycerol 3-phosphate = 3-(imidazol-4-yl)-2-oxopropyl phosphate + H2O</text>
        <dbReference type="Rhea" id="RHEA:11040"/>
        <dbReference type="ChEBI" id="CHEBI:15377"/>
        <dbReference type="ChEBI" id="CHEBI:57766"/>
        <dbReference type="ChEBI" id="CHEBI:58278"/>
        <dbReference type="EC" id="4.2.1.19"/>
    </reaction>
</comment>
<dbReference type="PANTHER" id="PTHR23133">
    <property type="entry name" value="IMIDAZOLEGLYCEROL-PHOSPHATE DEHYDRATASE HIS7"/>
    <property type="match status" value="1"/>
</dbReference>
<proteinExistence type="inferred from homology"/>
<dbReference type="AlphaFoldDB" id="A0A9D2FQT7"/>
<evidence type="ECO:0000256" key="4">
    <source>
        <dbReference type="ARBA" id="ARBA00023102"/>
    </source>
</evidence>
<keyword evidence="3 6" id="KW-0028">Amino-acid biosynthesis</keyword>
<dbReference type="HAMAP" id="MF_00076">
    <property type="entry name" value="HisB"/>
    <property type="match status" value="1"/>
</dbReference>
<dbReference type="GO" id="GO:0005737">
    <property type="term" value="C:cytoplasm"/>
    <property type="evidence" value="ECO:0007669"/>
    <property type="project" value="UniProtKB-SubCell"/>
</dbReference>
<dbReference type="PROSITE" id="PS00955">
    <property type="entry name" value="IGP_DEHYDRATASE_2"/>
    <property type="match status" value="1"/>
</dbReference>
<evidence type="ECO:0000256" key="3">
    <source>
        <dbReference type="ARBA" id="ARBA00022605"/>
    </source>
</evidence>
<dbReference type="CDD" id="cd07914">
    <property type="entry name" value="IGPD"/>
    <property type="match status" value="1"/>
</dbReference>
<dbReference type="EC" id="4.2.1.19" evidence="6 7"/>
<dbReference type="InterPro" id="IPR038494">
    <property type="entry name" value="IGPD_sf"/>
</dbReference>
<reference evidence="8" key="2">
    <citation type="submission" date="2021-04" db="EMBL/GenBank/DDBJ databases">
        <authorList>
            <person name="Gilroy R."/>
        </authorList>
    </citation>
    <scope>NUCLEOTIDE SEQUENCE</scope>
    <source>
        <strain evidence="8">1068</strain>
    </source>
</reference>
<comment type="caution">
    <text evidence="8">The sequence shown here is derived from an EMBL/GenBank/DDBJ whole genome shotgun (WGS) entry which is preliminary data.</text>
</comment>
<gene>
    <name evidence="6 8" type="primary">hisB</name>
    <name evidence="8" type="ORF">H9809_05260</name>
</gene>
<dbReference type="GO" id="GO:0004424">
    <property type="term" value="F:imidazoleglycerol-phosphate dehydratase activity"/>
    <property type="evidence" value="ECO:0007669"/>
    <property type="project" value="UniProtKB-UniRule"/>
</dbReference>
<sequence>MRSCFRRWNGFWSRERRRFSLRIGKLERNTRETQISLSWNLDGQGKYEGTCGVGFFDHMMQALCVHGGFDIILSMKGDLEVDCHHSIEDLGIVMGGALREALKDKGGIQRYGSFYIPMDEALGFCALDVSGRAFLVFEASYENPSVGALDCCMVKEFFRALAFGAGLTLHLKVMYGENDHHKIEALFKAFAHALKEAVRENQGGVLSSKGVLE</sequence>
<dbReference type="PANTHER" id="PTHR23133:SF2">
    <property type="entry name" value="IMIDAZOLEGLYCEROL-PHOSPHATE DEHYDRATASE"/>
    <property type="match status" value="1"/>
</dbReference>
<evidence type="ECO:0000256" key="2">
    <source>
        <dbReference type="ARBA" id="ARBA00016664"/>
    </source>
</evidence>
<evidence type="ECO:0000256" key="6">
    <source>
        <dbReference type="HAMAP-Rule" id="MF_00076"/>
    </source>
</evidence>
<evidence type="ECO:0000256" key="5">
    <source>
        <dbReference type="ARBA" id="ARBA00023239"/>
    </source>
</evidence>
<dbReference type="NCBIfam" id="NF002114">
    <property type="entry name" value="PRK00951.2-4"/>
    <property type="match status" value="1"/>
</dbReference>
<comment type="pathway">
    <text evidence="1 6 7">Amino-acid biosynthesis; L-histidine biosynthesis; L-histidine from 5-phospho-alpha-D-ribose 1-diphosphate: step 6/9.</text>
</comment>
<evidence type="ECO:0000313" key="9">
    <source>
        <dbReference type="Proteomes" id="UP000824056"/>
    </source>
</evidence>
<evidence type="ECO:0000313" key="8">
    <source>
        <dbReference type="EMBL" id="HIZ65298.1"/>
    </source>
</evidence>
<dbReference type="NCBIfam" id="NF002111">
    <property type="entry name" value="PRK00951.2-1"/>
    <property type="match status" value="1"/>
</dbReference>
<dbReference type="FunFam" id="3.30.230.40:FF:000003">
    <property type="entry name" value="Imidazoleglycerol-phosphate dehydratase HisB"/>
    <property type="match status" value="1"/>
</dbReference>
<name>A0A9D2FQT7_9FIRM</name>
<comment type="subcellular location">
    <subcellularLocation>
        <location evidence="6 7">Cytoplasm</location>
    </subcellularLocation>
</comment>
<dbReference type="Gene3D" id="3.30.230.40">
    <property type="entry name" value="Imidazole glycerol phosphate dehydratase, domain 1"/>
    <property type="match status" value="2"/>
</dbReference>
<dbReference type="InterPro" id="IPR020568">
    <property type="entry name" value="Ribosomal_Su5_D2-typ_SF"/>
</dbReference>
<dbReference type="Pfam" id="PF00475">
    <property type="entry name" value="IGPD"/>
    <property type="match status" value="1"/>
</dbReference>
<keyword evidence="6" id="KW-0963">Cytoplasm</keyword>
<dbReference type="SUPFAM" id="SSF54211">
    <property type="entry name" value="Ribosomal protein S5 domain 2-like"/>
    <property type="match status" value="2"/>
</dbReference>
<dbReference type="GO" id="GO:0000105">
    <property type="term" value="P:L-histidine biosynthetic process"/>
    <property type="evidence" value="ECO:0007669"/>
    <property type="project" value="UniProtKB-UniRule"/>
</dbReference>
<dbReference type="Proteomes" id="UP000824056">
    <property type="component" value="Unassembled WGS sequence"/>
</dbReference>
<dbReference type="PROSITE" id="PS00954">
    <property type="entry name" value="IGP_DEHYDRATASE_1"/>
    <property type="match status" value="1"/>
</dbReference>
<keyword evidence="4 6" id="KW-0368">Histidine biosynthesis</keyword>
<comment type="similarity">
    <text evidence="6 7">Belongs to the imidazoleglycerol-phosphate dehydratase family.</text>
</comment>
<keyword evidence="5 6" id="KW-0456">Lyase</keyword>
<organism evidence="8 9">
    <name type="scientific">Candidatus Blautia pullicola</name>
    <dbReference type="NCBI Taxonomy" id="2838498"/>
    <lineage>
        <taxon>Bacteria</taxon>
        <taxon>Bacillati</taxon>
        <taxon>Bacillota</taxon>
        <taxon>Clostridia</taxon>
        <taxon>Lachnospirales</taxon>
        <taxon>Lachnospiraceae</taxon>
        <taxon>Blautia</taxon>
    </lineage>
</organism>